<sequence length="49" mass="5386">MSGFEAIYMHIIGEYKEPVTPLVWFVVAAGVLRQTSSVAMASNSKITRV</sequence>
<name>A0ABW9ZQK0_9BACT</name>
<dbReference type="EMBL" id="JAACJS010000002">
    <property type="protein sequence ID" value="NCI48559.1"/>
    <property type="molecule type" value="Genomic_DNA"/>
</dbReference>
<protein>
    <submittedName>
        <fullName evidence="1">Uncharacterized protein</fullName>
    </submittedName>
</protein>
<evidence type="ECO:0000313" key="2">
    <source>
        <dbReference type="Proteomes" id="UP000753802"/>
    </source>
</evidence>
<gene>
    <name evidence="1" type="ORF">GWC95_01400</name>
</gene>
<organism evidence="1 2">
    <name type="scientific">Sediminibacterium roseum</name>
    <dbReference type="NCBI Taxonomy" id="1978412"/>
    <lineage>
        <taxon>Bacteria</taxon>
        <taxon>Pseudomonadati</taxon>
        <taxon>Bacteroidota</taxon>
        <taxon>Chitinophagia</taxon>
        <taxon>Chitinophagales</taxon>
        <taxon>Chitinophagaceae</taxon>
        <taxon>Sediminibacterium</taxon>
    </lineage>
</organism>
<dbReference type="Proteomes" id="UP000753802">
    <property type="component" value="Unassembled WGS sequence"/>
</dbReference>
<keyword evidence="2" id="KW-1185">Reference proteome</keyword>
<evidence type="ECO:0000313" key="1">
    <source>
        <dbReference type="EMBL" id="NCI48559.1"/>
    </source>
</evidence>
<accession>A0ABW9ZQK0</accession>
<reference evidence="1 2" key="1">
    <citation type="submission" date="2020-01" db="EMBL/GenBank/DDBJ databases">
        <title>Genome analysis.</title>
        <authorList>
            <person name="Wu S."/>
            <person name="Wang G."/>
        </authorList>
    </citation>
    <scope>NUCLEOTIDE SEQUENCE [LARGE SCALE GENOMIC DNA]</scope>
    <source>
        <strain evidence="1 2">SYL130</strain>
    </source>
</reference>
<comment type="caution">
    <text evidence="1">The sequence shown here is derived from an EMBL/GenBank/DDBJ whole genome shotgun (WGS) entry which is preliminary data.</text>
</comment>
<dbReference type="RefSeq" id="WP_161816880.1">
    <property type="nucleotide sequence ID" value="NZ_JAACJS010000002.1"/>
</dbReference>
<proteinExistence type="predicted"/>